<feature type="transmembrane region" description="Helical" evidence="1">
    <location>
        <begin position="38"/>
        <end position="54"/>
    </location>
</feature>
<proteinExistence type="predicted"/>
<dbReference type="AlphaFoldDB" id="A0A381WH50"/>
<name>A0A381WH50_9ZZZZ</name>
<gene>
    <name evidence="2" type="ORF">METZ01_LOCUS104714</name>
</gene>
<accession>A0A381WH50</accession>
<keyword evidence="1" id="KW-1133">Transmembrane helix</keyword>
<evidence type="ECO:0000256" key="1">
    <source>
        <dbReference type="SAM" id="Phobius"/>
    </source>
</evidence>
<evidence type="ECO:0000313" key="2">
    <source>
        <dbReference type="EMBL" id="SVA51860.1"/>
    </source>
</evidence>
<sequence length="513" mass="59638">MTPQFSQRSAVSTKRVRVSPRSLNGTYRSLMLHPYRRCAWILRFLPLLLFLLMGCDHYSMHRVRLAFQEGRFDDALRQLDKAATGKKQLPYLFEYALIAHYTNHFEESNQIFEQAEILAEDLYTKSFSREATSLLTSDNILPYSGTRHERFLAHYYRILNYVYLNLQDDILVECRRAERLRQHYADEDSTYNFAGSAFLDYLSGILYEWAGDWNDAYIAYRWAEAGYQRYGEPLGISLPMDIGHALVRLSRFLGFDQEAKRYTQLYGEPPQHPSDSGELILIYESGFVPPKIEEELFFPIFKTDPFIHKEEANEDDIWEFADIVVHRQNTKYDEAELEYLMRLAIPAYVSNRPRLIGVKAEVKHFGGTRVQRRLDKISNRGSEADNFQVHGVLVEDIEGSVLAKFDSEQEMILLRTVVRTILKYLAFYSVAKEDEFVGSLVNFLNVASEKADTRSWETLPNQIFLVRMSLPAGVHNVTLSFLDVDGNWIRTEILSDVDIKANGKTFLNYRTFE</sequence>
<dbReference type="EMBL" id="UINC01011804">
    <property type="protein sequence ID" value="SVA51860.1"/>
    <property type="molecule type" value="Genomic_DNA"/>
</dbReference>
<reference evidence="2" key="1">
    <citation type="submission" date="2018-05" db="EMBL/GenBank/DDBJ databases">
        <authorList>
            <person name="Lanie J.A."/>
            <person name="Ng W.-L."/>
            <person name="Kazmierczak K.M."/>
            <person name="Andrzejewski T.M."/>
            <person name="Davidsen T.M."/>
            <person name="Wayne K.J."/>
            <person name="Tettelin H."/>
            <person name="Glass J.I."/>
            <person name="Rusch D."/>
            <person name="Podicherti R."/>
            <person name="Tsui H.-C.T."/>
            <person name="Winkler M.E."/>
        </authorList>
    </citation>
    <scope>NUCLEOTIDE SEQUENCE</scope>
</reference>
<organism evidence="2">
    <name type="scientific">marine metagenome</name>
    <dbReference type="NCBI Taxonomy" id="408172"/>
    <lineage>
        <taxon>unclassified sequences</taxon>
        <taxon>metagenomes</taxon>
        <taxon>ecological metagenomes</taxon>
    </lineage>
</organism>
<protein>
    <submittedName>
        <fullName evidence="2">Uncharacterized protein</fullName>
    </submittedName>
</protein>
<keyword evidence="1" id="KW-0812">Transmembrane</keyword>
<keyword evidence="1" id="KW-0472">Membrane</keyword>